<dbReference type="Pfam" id="PF09479">
    <property type="entry name" value="Flg_new"/>
    <property type="match status" value="4"/>
</dbReference>
<dbReference type="InterPro" id="IPR005135">
    <property type="entry name" value="Endo/exonuclease/phosphatase"/>
</dbReference>
<name>A0AA87NV39_TREMD</name>
<reference evidence="5 6" key="1">
    <citation type="submission" date="2013-04" db="EMBL/GenBank/DDBJ databases">
        <title>The Genome Sequence of Treponema medium ATCC 700293.</title>
        <authorList>
            <consortium name="The Broad Institute Genomics Platform"/>
            <person name="Earl A."/>
            <person name="Ward D."/>
            <person name="Feldgarden M."/>
            <person name="Gevers D."/>
            <person name="Leonetti C."/>
            <person name="Blanton J.M."/>
            <person name="Dewhirst F.E."/>
            <person name="Izard J."/>
            <person name="Walker B."/>
            <person name="Young S."/>
            <person name="Zeng Q."/>
            <person name="Gargeya S."/>
            <person name="Fitzgerald M."/>
            <person name="Haas B."/>
            <person name="Abouelleil A."/>
            <person name="Allen A.W."/>
            <person name="Alvarado L."/>
            <person name="Arachchi H.M."/>
            <person name="Berlin A.M."/>
            <person name="Chapman S.B."/>
            <person name="Gainer-Dewar J."/>
            <person name="Goldberg J."/>
            <person name="Griggs A."/>
            <person name="Gujja S."/>
            <person name="Hansen M."/>
            <person name="Howarth C."/>
            <person name="Imamovic A."/>
            <person name="Ireland A."/>
            <person name="Larimer J."/>
            <person name="McCowan C."/>
            <person name="Murphy C."/>
            <person name="Pearson M."/>
            <person name="Poon T.W."/>
            <person name="Priest M."/>
            <person name="Roberts A."/>
            <person name="Saif S."/>
            <person name="Shea T."/>
            <person name="Sisk P."/>
            <person name="Sykes S."/>
            <person name="Wortman J."/>
            <person name="Nusbaum C."/>
            <person name="Birren B."/>
        </authorList>
    </citation>
    <scope>NUCLEOTIDE SEQUENCE [LARGE SCALE GENOMIC DNA]</scope>
    <source>
        <strain evidence="5 6">ATCC 700293</strain>
    </source>
</reference>
<dbReference type="GO" id="GO:0003824">
    <property type="term" value="F:catalytic activity"/>
    <property type="evidence" value="ECO:0007669"/>
    <property type="project" value="InterPro"/>
</dbReference>
<evidence type="ECO:0000256" key="2">
    <source>
        <dbReference type="SAM" id="MobiDB-lite"/>
    </source>
</evidence>
<dbReference type="RefSeq" id="WP_016522846.1">
    <property type="nucleotide sequence ID" value="NZ_KE332517.1"/>
</dbReference>
<evidence type="ECO:0000256" key="1">
    <source>
        <dbReference type="ARBA" id="ARBA00004196"/>
    </source>
</evidence>
<feature type="signal peptide" evidence="3">
    <location>
        <begin position="1"/>
        <end position="21"/>
    </location>
</feature>
<organism evidence="5 6">
    <name type="scientific">Treponema medium ATCC 700293</name>
    <dbReference type="NCBI Taxonomy" id="1125700"/>
    <lineage>
        <taxon>Bacteria</taxon>
        <taxon>Pseudomonadati</taxon>
        <taxon>Spirochaetota</taxon>
        <taxon>Spirochaetia</taxon>
        <taxon>Spirochaetales</taxon>
        <taxon>Treponemataceae</taxon>
        <taxon>Treponema</taxon>
    </lineage>
</organism>
<feature type="chain" id="PRO_5041681763" description="Endonuclease/exonuclease/phosphatase domain-containing protein" evidence="3">
    <location>
        <begin position="22"/>
        <end position="924"/>
    </location>
</feature>
<dbReference type="PANTHER" id="PTHR42834:SF1">
    <property type="entry name" value="ENDONUCLEASE_EXONUCLEASE_PHOSPHATASE FAMILY PROTEIN (AFU_ORTHOLOGUE AFUA_3G09210)"/>
    <property type="match status" value="1"/>
</dbReference>
<feature type="domain" description="Endonuclease/exonuclease/phosphatase" evidence="4">
    <location>
        <begin position="606"/>
        <end position="915"/>
    </location>
</feature>
<evidence type="ECO:0000259" key="4">
    <source>
        <dbReference type="Pfam" id="PF03372"/>
    </source>
</evidence>
<sequence length="924" mass="100926">MKKYFKTSVFLLLAAVFLTVACKQNIENDPVYTVSFDLNGGGGPALNEQKITKNGKVTKPTQNPTRTHYIFQHWSKTLDGEAYNFDTPVVDNFKLFAVWKIQQYTVNFNLAGSTEGAAPDTQTIDSGKTVPKPADPTRTGYAFKYWAKEVTAAAYNFDDPVTGSFTLYAVWEQNTPTPPTPQMFTVNFNLNGGEGTPPADQPIESGKTVAKPADPTRSGHTFKHWSKNADGAAYNFDEPVTSSFTLHAVWEQNAPPPPTPQNFTVSFNLNGGEGTPPAAQTIESGNKVTKPASDPIYAGYTFKHWSKSQTGAAYNFDAPVTGDFTLYAVWEKIKIYTIQGTAHESPLKGKSVKDIPGIVTGIHYSENKADGFYMQDKDGDGNNVTSDGIYVYCGIAQFPAELKVKDAVTVTGTVTEHAFDATQLATTQIKVARKDDVSILSSGNQLPAPIEITADKLEKPVFIGDLNVLSPAEEAIDYYESLEGMRVKITNPKVVAAPYKGTHYIAPVSANGFTPRGGLMYNSYNSTGRVCVYPYACFANKADAHVANPEPTIGDSYNGDIVGVLGYSFSNYRIEITEALPELTAGHIAPESSNIAFDATKLNIVSYNLENFSKAKGKKGHSSKKTPDQRATAFADHFINQLKEPDIICLIEIQDDSADKDNDVVSAQQTLNLLINKITAIGGSTYKSVNIDPENNKDGGAPGANIRCCYLYRDDRIELVQDSDSDLTNSDCNTAAEIEADGSKLTQNPARIGVGDAAFDSCRKSLVAHFKFLDSVNGGKDFFVINNHLTSKRGDGSIWGAQQPVVRASEVNRHKQADAITAFIKSVKEKRSDARIISVGDYNDFWFSETIGKVKAAGMKNAIEEFSANERYTYVYDGHSQTLDNILVTDNIAINYADVLHLNAEFSPKVRLSDHDPVFVQLSW</sequence>
<dbReference type="InterPro" id="IPR042229">
    <property type="entry name" value="Listeria/Bacterioides_rpt_sf"/>
</dbReference>
<dbReference type="SUPFAM" id="SSF56219">
    <property type="entry name" value="DNase I-like"/>
    <property type="match status" value="1"/>
</dbReference>
<protein>
    <recommendedName>
        <fullName evidence="4">Endonuclease/exonuclease/phosphatase domain-containing protein</fullName>
    </recommendedName>
</protein>
<feature type="region of interest" description="Disordered" evidence="2">
    <location>
        <begin position="198"/>
        <end position="219"/>
    </location>
</feature>
<accession>A0AA87NV39</accession>
<dbReference type="Pfam" id="PF03372">
    <property type="entry name" value="Exo_endo_phos"/>
    <property type="match status" value="1"/>
</dbReference>
<evidence type="ECO:0000313" key="6">
    <source>
        <dbReference type="Proteomes" id="UP000014634"/>
    </source>
</evidence>
<proteinExistence type="predicted"/>
<evidence type="ECO:0000313" key="5">
    <source>
        <dbReference type="EMBL" id="EPF29369.1"/>
    </source>
</evidence>
<keyword evidence="3" id="KW-0732">Signal</keyword>
<dbReference type="EMBL" id="ATFE01000005">
    <property type="protein sequence ID" value="EPF29369.1"/>
    <property type="molecule type" value="Genomic_DNA"/>
</dbReference>
<dbReference type="PANTHER" id="PTHR42834">
    <property type="entry name" value="ENDONUCLEASE/EXONUCLEASE/PHOSPHATASE FAMILY PROTEIN (AFU_ORTHOLOGUE AFUA_3G09210)"/>
    <property type="match status" value="1"/>
</dbReference>
<dbReference type="InterPro" id="IPR036691">
    <property type="entry name" value="Endo/exonu/phosph_ase_sf"/>
</dbReference>
<evidence type="ECO:0000256" key="3">
    <source>
        <dbReference type="SAM" id="SignalP"/>
    </source>
</evidence>
<dbReference type="InterPro" id="IPR013378">
    <property type="entry name" value="InlB-like_B-rpt"/>
</dbReference>
<gene>
    <name evidence="5" type="ORF">HMPREF9195_00879</name>
</gene>
<dbReference type="Proteomes" id="UP000014634">
    <property type="component" value="Unassembled WGS sequence"/>
</dbReference>
<dbReference type="GO" id="GO:0030313">
    <property type="term" value="C:cell envelope"/>
    <property type="evidence" value="ECO:0007669"/>
    <property type="project" value="UniProtKB-SubCell"/>
</dbReference>
<comment type="subcellular location">
    <subcellularLocation>
        <location evidence="1">Cell envelope</location>
    </subcellularLocation>
</comment>
<dbReference type="Gene3D" id="2.60.40.4270">
    <property type="entry name" value="Listeria-Bacteroides repeat domain"/>
    <property type="match status" value="4"/>
</dbReference>
<dbReference type="PROSITE" id="PS51257">
    <property type="entry name" value="PROKAR_LIPOPROTEIN"/>
    <property type="match status" value="1"/>
</dbReference>
<dbReference type="CDD" id="cd04486">
    <property type="entry name" value="YhcR_OBF_like"/>
    <property type="match status" value="1"/>
</dbReference>
<comment type="caution">
    <text evidence="5">The sequence shown here is derived from an EMBL/GenBank/DDBJ whole genome shotgun (WGS) entry which is preliminary data.</text>
</comment>
<dbReference type="AlphaFoldDB" id="A0AA87NV39"/>
<dbReference type="Gene3D" id="3.60.10.10">
    <property type="entry name" value="Endonuclease/exonuclease/phosphatase"/>
    <property type="match status" value="1"/>
</dbReference>